<dbReference type="GO" id="GO:0035735">
    <property type="term" value="P:intraciliary transport involved in cilium assembly"/>
    <property type="evidence" value="ECO:0007669"/>
    <property type="project" value="InterPro"/>
</dbReference>
<evidence type="ECO:0000256" key="12">
    <source>
        <dbReference type="ARBA" id="ARBA00023175"/>
    </source>
</evidence>
<dbReference type="Proteomes" id="UP000015103">
    <property type="component" value="Unassembled WGS sequence"/>
</dbReference>
<evidence type="ECO:0000313" key="16">
    <source>
        <dbReference type="Proteomes" id="UP000015103"/>
    </source>
</evidence>
<name>T1I551_RHOPR</name>
<dbReference type="SUPFAM" id="SSF52540">
    <property type="entry name" value="P-loop containing nucleoside triphosphate hydrolases"/>
    <property type="match status" value="1"/>
</dbReference>
<dbReference type="GO" id="GO:0036064">
    <property type="term" value="C:ciliary basal body"/>
    <property type="evidence" value="ECO:0007669"/>
    <property type="project" value="TreeGrafter"/>
</dbReference>
<evidence type="ECO:0000256" key="6">
    <source>
        <dbReference type="ARBA" id="ARBA00022473"/>
    </source>
</evidence>
<evidence type="ECO:0000256" key="2">
    <source>
        <dbReference type="ARBA" id="ARBA00004300"/>
    </source>
</evidence>
<evidence type="ECO:0000256" key="11">
    <source>
        <dbReference type="ARBA" id="ARBA00023069"/>
    </source>
</evidence>
<dbReference type="GO" id="GO:0045504">
    <property type="term" value="F:dynein heavy chain binding"/>
    <property type="evidence" value="ECO:0007669"/>
    <property type="project" value="TreeGrafter"/>
</dbReference>
<dbReference type="InterPro" id="IPR040045">
    <property type="entry name" value="DYNC2LI1"/>
</dbReference>
<dbReference type="OMA" id="ICHVWEY"/>
<dbReference type="GO" id="GO:0005930">
    <property type="term" value="C:axoneme"/>
    <property type="evidence" value="ECO:0007669"/>
    <property type="project" value="UniProtKB-SubCell"/>
</dbReference>
<reference evidence="15" key="1">
    <citation type="submission" date="2015-05" db="UniProtKB">
        <authorList>
            <consortium name="EnsemblMetazoa"/>
        </authorList>
    </citation>
    <scope>IDENTIFICATION</scope>
</reference>
<dbReference type="Pfam" id="PF05783">
    <property type="entry name" value="DLIC"/>
    <property type="match status" value="1"/>
</dbReference>
<keyword evidence="7" id="KW-0963">Cytoplasm</keyword>
<dbReference type="GO" id="GO:0005868">
    <property type="term" value="C:cytoplasmic dynein complex"/>
    <property type="evidence" value="ECO:0007669"/>
    <property type="project" value="InterPro"/>
</dbReference>
<dbReference type="EnsemblMetazoa" id="RPRC011420-RA">
    <property type="protein sequence ID" value="RPRC011420-PA"/>
    <property type="gene ID" value="RPRC011420"/>
</dbReference>
<dbReference type="Gene3D" id="3.40.50.300">
    <property type="entry name" value="P-loop containing nucleotide triphosphate hydrolases"/>
    <property type="match status" value="1"/>
</dbReference>
<dbReference type="EMBL" id="ACPB03011041">
    <property type="status" value="NOT_ANNOTATED_CDS"/>
    <property type="molecule type" value="Genomic_DNA"/>
</dbReference>
<dbReference type="InterPro" id="IPR027417">
    <property type="entry name" value="P-loop_NTPase"/>
</dbReference>
<dbReference type="PANTHER" id="PTHR13236">
    <property type="entry name" value="DYNEIN 2 LIGHT INTERMEDIATE CHAIN, ISOFORM 2"/>
    <property type="match status" value="1"/>
</dbReference>
<keyword evidence="14" id="KW-0966">Cell projection</keyword>
<dbReference type="InterPro" id="IPR022780">
    <property type="entry name" value="Dynein_light_int_chain"/>
</dbReference>
<evidence type="ECO:0000256" key="10">
    <source>
        <dbReference type="ARBA" id="ARBA00023017"/>
    </source>
</evidence>
<evidence type="ECO:0000256" key="4">
    <source>
        <dbReference type="ARBA" id="ARBA00006831"/>
    </source>
</evidence>
<dbReference type="HOGENOM" id="CLU_049395_0_0_1"/>
<dbReference type="AlphaFoldDB" id="T1I551"/>
<dbReference type="STRING" id="13249.T1I551"/>
<dbReference type="GO" id="GO:0005813">
    <property type="term" value="C:centrosome"/>
    <property type="evidence" value="ECO:0007669"/>
    <property type="project" value="UniProtKB-SubCell"/>
</dbReference>
<keyword evidence="10" id="KW-0243">Dynein</keyword>
<keyword evidence="6" id="KW-0217">Developmental protein</keyword>
<keyword evidence="13" id="KW-0206">Cytoskeleton</keyword>
<evidence type="ECO:0000256" key="3">
    <source>
        <dbReference type="ARBA" id="ARBA00004430"/>
    </source>
</evidence>
<organism evidence="15 16">
    <name type="scientific">Rhodnius prolixus</name>
    <name type="common">Triatomid bug</name>
    <dbReference type="NCBI Taxonomy" id="13249"/>
    <lineage>
        <taxon>Eukaryota</taxon>
        <taxon>Metazoa</taxon>
        <taxon>Ecdysozoa</taxon>
        <taxon>Arthropoda</taxon>
        <taxon>Hexapoda</taxon>
        <taxon>Insecta</taxon>
        <taxon>Pterygota</taxon>
        <taxon>Neoptera</taxon>
        <taxon>Paraneoptera</taxon>
        <taxon>Hemiptera</taxon>
        <taxon>Heteroptera</taxon>
        <taxon>Panheteroptera</taxon>
        <taxon>Cimicomorpha</taxon>
        <taxon>Reduviidae</taxon>
        <taxon>Triatominae</taxon>
        <taxon>Rhodnius</taxon>
    </lineage>
</organism>
<evidence type="ECO:0000313" key="15">
    <source>
        <dbReference type="EnsemblMetazoa" id="RPRC011420-PA"/>
    </source>
</evidence>
<dbReference type="VEuPathDB" id="VectorBase:RPRC011420"/>
<keyword evidence="11" id="KW-0969">Cilium</keyword>
<evidence type="ECO:0000256" key="5">
    <source>
        <dbReference type="ARBA" id="ARBA00018863"/>
    </source>
</evidence>
<evidence type="ECO:0000256" key="7">
    <source>
        <dbReference type="ARBA" id="ARBA00022490"/>
    </source>
</evidence>
<keyword evidence="9" id="KW-0970">Cilium biogenesis/degradation</keyword>
<evidence type="ECO:0000256" key="1">
    <source>
        <dbReference type="ARBA" id="ARBA00004120"/>
    </source>
</evidence>
<dbReference type="InParanoid" id="T1I551"/>
<keyword evidence="8" id="KW-0493">Microtubule</keyword>
<dbReference type="FunCoup" id="T1I551">
    <property type="interactions" value="50"/>
</dbReference>
<protein>
    <recommendedName>
        <fullName evidence="5">Cytoplasmic dynein 2 light intermediate chain 1</fullName>
    </recommendedName>
</protein>
<evidence type="ECO:0000256" key="13">
    <source>
        <dbReference type="ARBA" id="ARBA00023212"/>
    </source>
</evidence>
<keyword evidence="16" id="KW-1185">Reference proteome</keyword>
<dbReference type="PANTHER" id="PTHR13236:SF0">
    <property type="entry name" value="CYTOPLASMIC DYNEIN 2 LIGHT INTERMEDIATE CHAIN 1"/>
    <property type="match status" value="1"/>
</dbReference>
<proteinExistence type="inferred from homology"/>
<comment type="similarity">
    <text evidence="4">Belongs to the dynein light intermediate chain family.</text>
</comment>
<evidence type="ECO:0000256" key="14">
    <source>
        <dbReference type="ARBA" id="ARBA00023273"/>
    </source>
</evidence>
<evidence type="ECO:0000256" key="9">
    <source>
        <dbReference type="ARBA" id="ARBA00022794"/>
    </source>
</evidence>
<accession>T1I551</accession>
<dbReference type="GO" id="GO:0005874">
    <property type="term" value="C:microtubule"/>
    <property type="evidence" value="ECO:0007669"/>
    <property type="project" value="UniProtKB-KW"/>
</dbReference>
<comment type="subcellular location">
    <subcellularLocation>
        <location evidence="3">Cytoplasm</location>
        <location evidence="3">Cytoskeleton</location>
        <location evidence="3">Cilium axoneme</location>
    </subcellularLocation>
    <subcellularLocation>
        <location evidence="1">Cytoplasm</location>
        <location evidence="1">Cytoskeleton</location>
        <location evidence="1">Cilium basal body</location>
    </subcellularLocation>
    <subcellularLocation>
        <location evidence="2">Cytoplasm</location>
        <location evidence="2">Cytoskeleton</location>
        <location evidence="2">Microtubule organizing center</location>
        <location evidence="2">Centrosome</location>
    </subcellularLocation>
</comment>
<dbReference type="eggNOG" id="KOG3929">
    <property type="taxonomic scope" value="Eukaryota"/>
</dbReference>
<keyword evidence="12" id="KW-0505">Motor protein</keyword>
<evidence type="ECO:0000256" key="8">
    <source>
        <dbReference type="ARBA" id="ARBA00022701"/>
    </source>
</evidence>
<dbReference type="GO" id="GO:0035721">
    <property type="term" value="P:intraciliary retrograde transport"/>
    <property type="evidence" value="ECO:0007669"/>
    <property type="project" value="InterPro"/>
</dbReference>
<sequence>MDKELLLASLTSPIADTFLDKIIEKTENFIQKRLESERASQKSLFVIGSRTSGKTSFIIDVFGLNQEEIKPTLALDFFCAFHLPDEGYPRKVCNIWELAGGTNYGSVLMTVQAPSDLAAVIMLDLSRPNTLWQTATTCLEILRKYIEIKHKDCLSPDRVPENLKDKTFIKALPVPIFFVGGKYDLFQEFEPEKKRVICQFLRYLSHVNSGFLFFYSNKQSNLSKSAKEIMSNYAFDVPIKSQEQFEYNKPLWIAPGADSFEAIEGKVDMDLAPSMEKYRDLLNNYFPQDEQISKKYPNNPRFDSNFKEPSIDCMRKERDEALVEVIDEIEKVLRINHNEEDNNHLVELKNKLVIK</sequence>